<dbReference type="InterPro" id="IPR010930">
    <property type="entry name" value="Flg_bb/hook_C_dom"/>
</dbReference>
<organism evidence="10 11">
    <name type="scientific">Pelomonas lactea</name>
    <dbReference type="NCBI Taxonomy" id="3299030"/>
    <lineage>
        <taxon>Bacteria</taxon>
        <taxon>Pseudomonadati</taxon>
        <taxon>Pseudomonadota</taxon>
        <taxon>Betaproteobacteria</taxon>
        <taxon>Burkholderiales</taxon>
        <taxon>Sphaerotilaceae</taxon>
        <taxon>Roseateles</taxon>
    </lineage>
</organism>
<dbReference type="InterPro" id="IPR053967">
    <property type="entry name" value="LlgE_F_G-like_D1"/>
</dbReference>
<evidence type="ECO:0000259" key="6">
    <source>
        <dbReference type="Pfam" id="PF00460"/>
    </source>
</evidence>
<keyword evidence="10" id="KW-0966">Cell projection</keyword>
<accession>A0ABW7GIU4</accession>
<sequence length="459" mass="47169">MAFQQGLSGLNAASKNLDVIGNNIANSGTYGAKGSRAEFADVYAAALNGAGQSQIGIGTTLQSVAQQFTQGNITTTENPMDLAINGGGFFQVSDGVNPTRYTRNGQFKVSKDGFVVNNDGLKLMGYPANGSGVIQPGTATPLQLPTSGIPPAVTSEVKMEFNLDSRLKTTAPGGGLGTTIDLKDSTTYNNATSMTVYDAKGQDVAVTFYFQRAADPSGATPPNDVWNVYVTANGSPVTVDAANAAIVLDANNNPTTPYTTITFPPTGGNPATILGSAPVPPATTSPINLIIPAGTSSRGNATLPIGDSTTTPPSGIKIDLTKISENGSSFAVTDIKQDGYAPGQLTGITVASNGIVQARYSNGQSKPAGQVELATFRNPQGLQTMGGNVWIRTVASGDAVVGVPGDGNMGALQAGALEESNVDLTAELVNMVTAQRAYQANAQTIKTQDQVLQTIVNLR</sequence>
<comment type="caution">
    <text evidence="10">The sequence shown here is derived from an EMBL/GenBank/DDBJ whole genome shotgun (WGS) entry which is preliminary data.</text>
</comment>
<feature type="domain" description="Flagellar hook protein FlgE/F/G-like D1" evidence="9">
    <location>
        <begin position="83"/>
        <end position="132"/>
    </location>
</feature>
<protein>
    <recommendedName>
        <fullName evidence="3 5">Flagellar hook protein FlgE</fullName>
    </recommendedName>
</protein>
<dbReference type="InterPro" id="IPR037925">
    <property type="entry name" value="FlgE/F/G-like"/>
</dbReference>
<dbReference type="Gene3D" id="2.60.98.20">
    <property type="entry name" value="Flagellar hook protein FlgE"/>
    <property type="match status" value="1"/>
</dbReference>
<keyword evidence="11" id="KW-1185">Reference proteome</keyword>
<dbReference type="InterPro" id="IPR011491">
    <property type="entry name" value="FlgE_D2"/>
</dbReference>
<comment type="function">
    <text evidence="5">A flexible structure which links the flagellar filament to the drive apparatus in the basal body.</text>
</comment>
<dbReference type="EMBL" id="JBIGHX010000003">
    <property type="protein sequence ID" value="MFG6461883.1"/>
    <property type="molecule type" value="Genomic_DNA"/>
</dbReference>
<evidence type="ECO:0000259" key="7">
    <source>
        <dbReference type="Pfam" id="PF06429"/>
    </source>
</evidence>
<keyword evidence="4 5" id="KW-0975">Bacterial flagellum</keyword>
<dbReference type="Pfam" id="PF22692">
    <property type="entry name" value="LlgE_F_G_D1"/>
    <property type="match status" value="1"/>
</dbReference>
<dbReference type="PANTHER" id="PTHR30435:SF1">
    <property type="entry name" value="FLAGELLAR HOOK PROTEIN FLGE"/>
    <property type="match status" value="1"/>
</dbReference>
<comment type="similarity">
    <text evidence="2 5">Belongs to the flagella basal body rod proteins family.</text>
</comment>
<dbReference type="RefSeq" id="WP_394510739.1">
    <property type="nucleotide sequence ID" value="NZ_JBIGHX010000003.1"/>
</dbReference>
<evidence type="ECO:0000259" key="9">
    <source>
        <dbReference type="Pfam" id="PF22692"/>
    </source>
</evidence>
<keyword evidence="10" id="KW-0969">Cilium</keyword>
<evidence type="ECO:0000256" key="4">
    <source>
        <dbReference type="ARBA" id="ARBA00023143"/>
    </source>
</evidence>
<evidence type="ECO:0000256" key="5">
    <source>
        <dbReference type="RuleBase" id="RU362116"/>
    </source>
</evidence>
<dbReference type="PANTHER" id="PTHR30435">
    <property type="entry name" value="FLAGELLAR PROTEIN"/>
    <property type="match status" value="1"/>
</dbReference>
<dbReference type="Pfam" id="PF00460">
    <property type="entry name" value="Flg_bb_rod"/>
    <property type="match status" value="1"/>
</dbReference>
<dbReference type="NCBIfam" id="TIGR03506">
    <property type="entry name" value="FlgEFG_subfam"/>
    <property type="match status" value="1"/>
</dbReference>
<dbReference type="InterPro" id="IPR020013">
    <property type="entry name" value="Flagellar_FlgE/F/G"/>
</dbReference>
<reference evidence="10 11" key="1">
    <citation type="submission" date="2024-08" db="EMBL/GenBank/DDBJ databases">
        <authorList>
            <person name="Lu H."/>
        </authorList>
    </citation>
    <scope>NUCLEOTIDE SEQUENCE [LARGE SCALE GENOMIC DNA]</scope>
    <source>
        <strain evidence="10 11">DXS20W</strain>
    </source>
</reference>
<dbReference type="Proteomes" id="UP001606302">
    <property type="component" value="Unassembled WGS sequence"/>
</dbReference>
<dbReference type="Pfam" id="PF07559">
    <property type="entry name" value="FlgE_D2"/>
    <property type="match status" value="1"/>
</dbReference>
<feature type="domain" description="Flagellar basal body rod protein N-terminal" evidence="6">
    <location>
        <begin position="6"/>
        <end position="33"/>
    </location>
</feature>
<feature type="domain" description="Flagellar basal-body/hook protein C-terminal" evidence="7">
    <location>
        <begin position="413"/>
        <end position="458"/>
    </location>
</feature>
<evidence type="ECO:0000313" key="11">
    <source>
        <dbReference type="Proteomes" id="UP001606302"/>
    </source>
</evidence>
<evidence type="ECO:0000256" key="3">
    <source>
        <dbReference type="ARBA" id="ARBA00019015"/>
    </source>
</evidence>
<evidence type="ECO:0000313" key="10">
    <source>
        <dbReference type="EMBL" id="MFG6461883.1"/>
    </source>
</evidence>
<proteinExistence type="inferred from homology"/>
<dbReference type="Pfam" id="PF06429">
    <property type="entry name" value="Flg_bbr_C"/>
    <property type="match status" value="1"/>
</dbReference>
<keyword evidence="10" id="KW-0282">Flagellum</keyword>
<dbReference type="NCBIfam" id="NF004238">
    <property type="entry name" value="PRK05682.1-1"/>
    <property type="match status" value="1"/>
</dbReference>
<dbReference type="InterPro" id="IPR001444">
    <property type="entry name" value="Flag_bb_rod_N"/>
</dbReference>
<name>A0ABW7GIU4_9BURK</name>
<evidence type="ECO:0000259" key="8">
    <source>
        <dbReference type="Pfam" id="PF07559"/>
    </source>
</evidence>
<feature type="domain" description="Flagellar hook protein FlgE D2" evidence="8">
    <location>
        <begin position="162"/>
        <end position="340"/>
    </location>
</feature>
<dbReference type="InterPro" id="IPR037058">
    <property type="entry name" value="Falgellar_hook_FlgE_sf"/>
</dbReference>
<evidence type="ECO:0000256" key="1">
    <source>
        <dbReference type="ARBA" id="ARBA00004117"/>
    </source>
</evidence>
<dbReference type="SUPFAM" id="SSF117143">
    <property type="entry name" value="Flagellar hook protein flgE"/>
    <property type="match status" value="1"/>
</dbReference>
<evidence type="ECO:0000256" key="2">
    <source>
        <dbReference type="ARBA" id="ARBA00009677"/>
    </source>
</evidence>
<comment type="subcellular location">
    <subcellularLocation>
        <location evidence="1 5">Bacterial flagellum basal body</location>
    </subcellularLocation>
</comment>
<gene>
    <name evidence="10" type="primary">flgE</name>
    <name evidence="10" type="ORF">ACG04Q_09900</name>
</gene>